<organism evidence="1">
    <name type="scientific">bioreactor metagenome</name>
    <dbReference type="NCBI Taxonomy" id="1076179"/>
    <lineage>
        <taxon>unclassified sequences</taxon>
        <taxon>metagenomes</taxon>
        <taxon>ecological metagenomes</taxon>
    </lineage>
</organism>
<protein>
    <submittedName>
        <fullName evidence="1">Uncharacterized protein</fullName>
    </submittedName>
</protein>
<name>A0A645DDT2_9ZZZZ</name>
<gene>
    <name evidence="1" type="ORF">SDC9_133813</name>
</gene>
<dbReference type="AlphaFoldDB" id="A0A645DDT2"/>
<sequence>MFHNTCNKCIGIRTQSKRIVCIIKSVFAAFKERHIGMHTAATDTANRLWHKRSVKPVTLCIRLNNIFKGHYIIRSCQHFIKSKIYFMLTFCNLVVRRFDFIAKTFQCQADVTSAIFA</sequence>
<accession>A0A645DDT2</accession>
<evidence type="ECO:0000313" key="1">
    <source>
        <dbReference type="EMBL" id="MPM86722.1"/>
    </source>
</evidence>
<comment type="caution">
    <text evidence="1">The sequence shown here is derived from an EMBL/GenBank/DDBJ whole genome shotgun (WGS) entry which is preliminary data.</text>
</comment>
<dbReference type="EMBL" id="VSSQ01034699">
    <property type="protein sequence ID" value="MPM86722.1"/>
    <property type="molecule type" value="Genomic_DNA"/>
</dbReference>
<reference evidence="1" key="1">
    <citation type="submission" date="2019-08" db="EMBL/GenBank/DDBJ databases">
        <authorList>
            <person name="Kucharzyk K."/>
            <person name="Murdoch R.W."/>
            <person name="Higgins S."/>
            <person name="Loffler F."/>
        </authorList>
    </citation>
    <scope>NUCLEOTIDE SEQUENCE</scope>
</reference>
<proteinExistence type="predicted"/>